<name>A0ABZ1C5A2_9BACT</name>
<evidence type="ECO:0000256" key="6">
    <source>
        <dbReference type="ARBA" id="ARBA00023065"/>
    </source>
</evidence>
<keyword evidence="14" id="KW-0675">Receptor</keyword>
<accession>A0ABZ1C5A2</accession>
<proteinExistence type="inferred from homology"/>
<keyword evidence="9 10" id="KW-0998">Cell outer membrane</keyword>
<dbReference type="PROSITE" id="PS52016">
    <property type="entry name" value="TONB_DEPENDENT_REC_3"/>
    <property type="match status" value="1"/>
</dbReference>
<evidence type="ECO:0000313" key="14">
    <source>
        <dbReference type="EMBL" id="WRQ86906.1"/>
    </source>
</evidence>
<dbReference type="Pfam" id="PF07715">
    <property type="entry name" value="Plug"/>
    <property type="match status" value="1"/>
</dbReference>
<dbReference type="InterPro" id="IPR037066">
    <property type="entry name" value="Plug_dom_sf"/>
</dbReference>
<comment type="similarity">
    <text evidence="10 11">Belongs to the TonB-dependent receptor family.</text>
</comment>
<dbReference type="InterPro" id="IPR039426">
    <property type="entry name" value="TonB-dep_rcpt-like"/>
</dbReference>
<keyword evidence="3 10" id="KW-1134">Transmembrane beta strand</keyword>
<reference evidence="14 15" key="2">
    <citation type="submission" date="2023-12" db="EMBL/GenBank/DDBJ databases">
        <title>Description of an unclassified Opitutus bacterium of Verrucomicrobiota.</title>
        <authorList>
            <person name="Zhang D.-F."/>
        </authorList>
    </citation>
    <scope>NUCLEOTIDE SEQUENCE [LARGE SCALE GENOMIC DNA]</scope>
    <source>
        <strain evidence="14 15">WL0086</strain>
    </source>
</reference>
<dbReference type="PANTHER" id="PTHR30069">
    <property type="entry name" value="TONB-DEPENDENT OUTER MEMBRANE RECEPTOR"/>
    <property type="match status" value="1"/>
</dbReference>
<evidence type="ECO:0000256" key="3">
    <source>
        <dbReference type="ARBA" id="ARBA00022452"/>
    </source>
</evidence>
<keyword evidence="6" id="KW-0406">Ion transport</keyword>
<keyword evidence="4 10" id="KW-0812">Transmembrane</keyword>
<dbReference type="EMBL" id="CP139781">
    <property type="protein sequence ID" value="WRQ86906.1"/>
    <property type="molecule type" value="Genomic_DNA"/>
</dbReference>
<evidence type="ECO:0000256" key="9">
    <source>
        <dbReference type="ARBA" id="ARBA00023237"/>
    </source>
</evidence>
<dbReference type="InterPro" id="IPR012910">
    <property type="entry name" value="Plug_dom"/>
</dbReference>
<dbReference type="Gene3D" id="2.170.130.10">
    <property type="entry name" value="TonB-dependent receptor, plug domain"/>
    <property type="match status" value="1"/>
</dbReference>
<dbReference type="InterPro" id="IPR036942">
    <property type="entry name" value="Beta-barrel_TonB_sf"/>
</dbReference>
<feature type="domain" description="TonB-dependent receptor-like beta-barrel" evidence="12">
    <location>
        <begin position="278"/>
        <end position="671"/>
    </location>
</feature>
<dbReference type="CDD" id="cd01347">
    <property type="entry name" value="ligand_gated_channel"/>
    <property type="match status" value="1"/>
</dbReference>
<keyword evidence="8 10" id="KW-0472">Membrane</keyword>
<sequence>MHLRSLTSSAARLAALALAGSAAIELRADDTTEESAVALEQFVVTAAGFEQQIRNAPASISLISRTELTERRVNNLAEALSDIEGIDVGDSAGKTGGLDISIRGMPSDYTLFLVDGRRQNAAGNVTPNGFGGTSTSFLPPPAAIERIEVVRGPMSTLYGSDAMGGVVNIITRRVDAAWNGTITAGGTLQENRDFGDSLSGQLYLSGPVIPDVLGLTLRGSAYHRMASELEYFDENGDAIEVSRRGPSPVEADINSYGGRLTLVALPEHDFWIDYDRSEQTYDNSEGQLGTLGVRGYAPEQRFNRTQVTAAHTWRHGNGSLETSVMQNNTETIGRILPDDTATAQAGDPRELTNDNLVVDSKYVTQIGDAHTLTVGGQWWDAEMVDGVAPAPYTHTQWALFAEDEWLLRPDLRLTLGFRHDDHSAFGEHTSPRAYLVWNVSDAWTVRTGISQGFKVPRLDQLADGITGFRGQGTIPFIGTPTLSPETSTTTELGFAYAPSSNFSAGVTFFRNDFDDKIATGEGLFNCSFAGSPDRPGCVDYGYWPAVDLYSQSVNIDKAITQGAEFSSRIRFATDWTASANYTYTDSEQKSGADIGQPLTNTPRHMLNARLRWDGSERFSAWISGEYRSERLRSDGAARDLYGDYRAYTLFHLGGAYTVTDQITLNATVSNLFDKDFIDYRPYDNNGSVAYTNLFNNHQEPRRLWMSATYTF</sequence>
<protein>
    <submittedName>
        <fullName evidence="14">TonB-dependent receptor</fullName>
    </submittedName>
</protein>
<dbReference type="SUPFAM" id="SSF56935">
    <property type="entry name" value="Porins"/>
    <property type="match status" value="1"/>
</dbReference>
<evidence type="ECO:0000256" key="7">
    <source>
        <dbReference type="ARBA" id="ARBA00023077"/>
    </source>
</evidence>
<keyword evidence="5" id="KW-0732">Signal</keyword>
<organism evidence="14 15">
    <name type="scientific">Actomonas aquatica</name>
    <dbReference type="NCBI Taxonomy" id="2866162"/>
    <lineage>
        <taxon>Bacteria</taxon>
        <taxon>Pseudomonadati</taxon>
        <taxon>Verrucomicrobiota</taxon>
        <taxon>Opitutia</taxon>
        <taxon>Opitutales</taxon>
        <taxon>Opitutaceae</taxon>
        <taxon>Actomonas</taxon>
    </lineage>
</organism>
<evidence type="ECO:0000256" key="4">
    <source>
        <dbReference type="ARBA" id="ARBA00022692"/>
    </source>
</evidence>
<evidence type="ECO:0000313" key="15">
    <source>
        <dbReference type="Proteomes" id="UP000738431"/>
    </source>
</evidence>
<dbReference type="PANTHER" id="PTHR30069:SF53">
    <property type="entry name" value="COLICIN I RECEPTOR-RELATED"/>
    <property type="match status" value="1"/>
</dbReference>
<evidence type="ECO:0000256" key="8">
    <source>
        <dbReference type="ARBA" id="ARBA00023136"/>
    </source>
</evidence>
<keyword evidence="15" id="KW-1185">Reference proteome</keyword>
<evidence type="ECO:0000256" key="10">
    <source>
        <dbReference type="PROSITE-ProRule" id="PRU01360"/>
    </source>
</evidence>
<evidence type="ECO:0000256" key="11">
    <source>
        <dbReference type="RuleBase" id="RU003357"/>
    </source>
</evidence>
<dbReference type="RefSeq" id="WP_221030741.1">
    <property type="nucleotide sequence ID" value="NZ_CP139781.1"/>
</dbReference>
<evidence type="ECO:0000256" key="1">
    <source>
        <dbReference type="ARBA" id="ARBA00004571"/>
    </source>
</evidence>
<dbReference type="Proteomes" id="UP000738431">
    <property type="component" value="Chromosome"/>
</dbReference>
<feature type="domain" description="TonB-dependent receptor plug" evidence="13">
    <location>
        <begin position="53"/>
        <end position="166"/>
    </location>
</feature>
<evidence type="ECO:0000256" key="2">
    <source>
        <dbReference type="ARBA" id="ARBA00022448"/>
    </source>
</evidence>
<evidence type="ECO:0000259" key="13">
    <source>
        <dbReference type="Pfam" id="PF07715"/>
    </source>
</evidence>
<keyword evidence="2 10" id="KW-0813">Transport</keyword>
<reference evidence="14 15" key="1">
    <citation type="submission" date="2021-08" db="EMBL/GenBank/DDBJ databases">
        <authorList>
            <person name="Zhang D."/>
            <person name="Zhang A."/>
            <person name="Wang L."/>
        </authorList>
    </citation>
    <scope>NUCLEOTIDE SEQUENCE [LARGE SCALE GENOMIC DNA]</scope>
    <source>
        <strain evidence="14 15">WL0086</strain>
    </source>
</reference>
<gene>
    <name evidence="14" type="ORF">K1X11_019000</name>
</gene>
<comment type="subcellular location">
    <subcellularLocation>
        <location evidence="1 10">Cell outer membrane</location>
        <topology evidence="1 10">Multi-pass membrane protein</topology>
    </subcellularLocation>
</comment>
<dbReference type="Gene3D" id="2.40.170.20">
    <property type="entry name" value="TonB-dependent receptor, beta-barrel domain"/>
    <property type="match status" value="1"/>
</dbReference>
<dbReference type="InterPro" id="IPR000531">
    <property type="entry name" value="Beta-barrel_TonB"/>
</dbReference>
<evidence type="ECO:0000256" key="5">
    <source>
        <dbReference type="ARBA" id="ARBA00022729"/>
    </source>
</evidence>
<evidence type="ECO:0000259" key="12">
    <source>
        <dbReference type="Pfam" id="PF00593"/>
    </source>
</evidence>
<keyword evidence="7 11" id="KW-0798">TonB box</keyword>
<dbReference type="Pfam" id="PF00593">
    <property type="entry name" value="TonB_dep_Rec_b-barrel"/>
    <property type="match status" value="1"/>
</dbReference>